<keyword evidence="3" id="KW-0175">Coiled coil</keyword>
<accession>A0ABM1YY69</accession>
<evidence type="ECO:0000313" key="5">
    <source>
        <dbReference type="Proteomes" id="UP000069940"/>
    </source>
</evidence>
<dbReference type="EnsemblMetazoa" id="AALFPA23_013171.R19058">
    <property type="protein sequence ID" value="AALFPA23_013171.P19058"/>
    <property type="gene ID" value="AALFPA23_013171"/>
</dbReference>
<sequence length="310" mass="36241">MPSLIFLNMANNRIHIVEGNRQLASLQYLDLSSNLLTIVDEPFANFPSIKHLYLQNNKIVMWVKGTRVPGDLQTINIENNDWDCKNFEELKRKIANKMVLGSENVACTNADSPYVDRVIKFRKQEFYALKIGAAQRNVRISCKEYKPNPCDGDDNRIYEVARSKSVESFAKQSMQQLLSGLLREQNYISLIKQQIATEQQKYNQLESVNLDLVKYINDEYQYARLSGKSDPITQLNEIFEHYERENARWKNEIRAEERRNVDKLDELFTVENDIDDLGNQKNQLLEELDECNRTLIVLQTIQMNNDYGWT</sequence>
<organism evidence="4 5">
    <name type="scientific">Aedes albopictus</name>
    <name type="common">Asian tiger mosquito</name>
    <name type="synonym">Stegomyia albopicta</name>
    <dbReference type="NCBI Taxonomy" id="7160"/>
    <lineage>
        <taxon>Eukaryota</taxon>
        <taxon>Metazoa</taxon>
        <taxon>Ecdysozoa</taxon>
        <taxon>Arthropoda</taxon>
        <taxon>Hexapoda</taxon>
        <taxon>Insecta</taxon>
        <taxon>Pterygota</taxon>
        <taxon>Neoptera</taxon>
        <taxon>Endopterygota</taxon>
        <taxon>Diptera</taxon>
        <taxon>Nematocera</taxon>
        <taxon>Culicoidea</taxon>
        <taxon>Culicidae</taxon>
        <taxon>Culicinae</taxon>
        <taxon>Aedini</taxon>
        <taxon>Aedes</taxon>
        <taxon>Stegomyia</taxon>
    </lineage>
</organism>
<evidence type="ECO:0000256" key="2">
    <source>
        <dbReference type="ARBA" id="ARBA00022737"/>
    </source>
</evidence>
<dbReference type="Proteomes" id="UP000069940">
    <property type="component" value="Unassembled WGS sequence"/>
</dbReference>
<dbReference type="RefSeq" id="XP_019932596.2">
    <property type="nucleotide sequence ID" value="XM_020077037.3"/>
</dbReference>
<dbReference type="PANTHER" id="PTHR24366">
    <property type="entry name" value="IG(IMMUNOGLOBULIN) AND LRR(LEUCINE RICH REPEAT) DOMAINS"/>
    <property type="match status" value="1"/>
</dbReference>
<keyword evidence="1" id="KW-0433">Leucine-rich repeat</keyword>
<protein>
    <submittedName>
        <fullName evidence="4">Uncharacterized protein</fullName>
    </submittedName>
</protein>
<proteinExistence type="predicted"/>
<dbReference type="GeneID" id="109622633"/>
<dbReference type="InterPro" id="IPR032675">
    <property type="entry name" value="LRR_dom_sf"/>
</dbReference>
<dbReference type="InterPro" id="IPR001611">
    <property type="entry name" value="Leu-rich_rpt"/>
</dbReference>
<dbReference type="Gene3D" id="3.80.10.10">
    <property type="entry name" value="Ribonuclease Inhibitor"/>
    <property type="match status" value="1"/>
</dbReference>
<evidence type="ECO:0000313" key="4">
    <source>
        <dbReference type="EnsemblMetazoa" id="AALFPA23_013171.P19058"/>
    </source>
</evidence>
<keyword evidence="5" id="KW-1185">Reference proteome</keyword>
<dbReference type="Pfam" id="PF13855">
    <property type="entry name" value="LRR_8"/>
    <property type="match status" value="1"/>
</dbReference>
<dbReference type="SUPFAM" id="SSF52058">
    <property type="entry name" value="L domain-like"/>
    <property type="match status" value="1"/>
</dbReference>
<feature type="coiled-coil region" evidence="3">
    <location>
        <begin position="232"/>
        <end position="294"/>
    </location>
</feature>
<keyword evidence="2" id="KW-0677">Repeat</keyword>
<evidence type="ECO:0000256" key="1">
    <source>
        <dbReference type="ARBA" id="ARBA00022614"/>
    </source>
</evidence>
<name>A0ABM1YY69_AEDAL</name>
<evidence type="ECO:0000256" key="3">
    <source>
        <dbReference type="SAM" id="Coils"/>
    </source>
</evidence>
<reference evidence="4" key="2">
    <citation type="submission" date="2025-05" db="UniProtKB">
        <authorList>
            <consortium name="EnsemblMetazoa"/>
        </authorList>
    </citation>
    <scope>IDENTIFICATION</scope>
    <source>
        <strain evidence="4">Foshan</strain>
    </source>
</reference>
<dbReference type="PANTHER" id="PTHR24366:SF96">
    <property type="entry name" value="LEUCINE RICH REPEAT CONTAINING 53"/>
    <property type="match status" value="1"/>
</dbReference>
<reference evidence="5" key="1">
    <citation type="journal article" date="2015" name="Proc. Natl. Acad. Sci. U.S.A.">
        <title>Genome sequence of the Asian Tiger mosquito, Aedes albopictus, reveals insights into its biology, genetics, and evolution.</title>
        <authorList>
            <person name="Chen X.G."/>
            <person name="Jiang X."/>
            <person name="Gu J."/>
            <person name="Xu M."/>
            <person name="Wu Y."/>
            <person name="Deng Y."/>
            <person name="Zhang C."/>
            <person name="Bonizzoni M."/>
            <person name="Dermauw W."/>
            <person name="Vontas J."/>
            <person name="Armbruster P."/>
            <person name="Huang X."/>
            <person name="Yang Y."/>
            <person name="Zhang H."/>
            <person name="He W."/>
            <person name="Peng H."/>
            <person name="Liu Y."/>
            <person name="Wu K."/>
            <person name="Chen J."/>
            <person name="Lirakis M."/>
            <person name="Topalis P."/>
            <person name="Van Leeuwen T."/>
            <person name="Hall A.B."/>
            <person name="Jiang X."/>
            <person name="Thorpe C."/>
            <person name="Mueller R.L."/>
            <person name="Sun C."/>
            <person name="Waterhouse R.M."/>
            <person name="Yan G."/>
            <person name="Tu Z.J."/>
            <person name="Fang X."/>
            <person name="James A.A."/>
        </authorList>
    </citation>
    <scope>NUCLEOTIDE SEQUENCE [LARGE SCALE GENOMIC DNA]</scope>
    <source>
        <strain evidence="5">Foshan</strain>
    </source>
</reference>